<evidence type="ECO:0000313" key="4">
    <source>
        <dbReference type="Proteomes" id="UP001432322"/>
    </source>
</evidence>
<keyword evidence="4" id="KW-1185">Reference proteome</keyword>
<feature type="non-terminal residue" evidence="3">
    <location>
        <position position="1"/>
    </location>
</feature>
<proteinExistence type="predicted"/>
<sequence>LKIGQIVSSEKRNYKIEQKLGKGGFGQVYKVHVVDDYDKKYAMKVEWPNPDPTMNRLKVEITTFAEVEKAPSTVNKTHFVKQVDLGELTIAFYNAARVPITIFKERRSISCTSSWMPSSAIKIGRQTLEAIAALHECGWLHRDIKPENFAVGRPPKDNVIFMLDFGITKNYLDEK</sequence>
<name>A0AAV5VTT2_9BILA</name>
<dbReference type="SMART" id="SM00220">
    <property type="entry name" value="S_TKc"/>
    <property type="match status" value="1"/>
</dbReference>
<dbReference type="InterPro" id="IPR011009">
    <property type="entry name" value="Kinase-like_dom_sf"/>
</dbReference>
<dbReference type="Gene3D" id="1.10.510.10">
    <property type="entry name" value="Transferase(Phosphotransferase) domain 1"/>
    <property type="match status" value="1"/>
</dbReference>
<dbReference type="GO" id="GO:0004672">
    <property type="term" value="F:protein kinase activity"/>
    <property type="evidence" value="ECO:0007669"/>
    <property type="project" value="InterPro"/>
</dbReference>
<accession>A0AAV5VTT2</accession>
<protein>
    <recommendedName>
        <fullName evidence="2">Protein kinase domain-containing protein</fullName>
    </recommendedName>
</protein>
<dbReference type="InterPro" id="IPR050235">
    <property type="entry name" value="CK1_Ser-Thr_kinase"/>
</dbReference>
<dbReference type="Proteomes" id="UP001432322">
    <property type="component" value="Unassembled WGS sequence"/>
</dbReference>
<dbReference type="PANTHER" id="PTHR11909">
    <property type="entry name" value="CASEIN KINASE-RELATED"/>
    <property type="match status" value="1"/>
</dbReference>
<evidence type="ECO:0000313" key="3">
    <source>
        <dbReference type="EMBL" id="GMT21970.1"/>
    </source>
</evidence>
<dbReference type="PROSITE" id="PS00107">
    <property type="entry name" value="PROTEIN_KINASE_ATP"/>
    <property type="match status" value="1"/>
</dbReference>
<dbReference type="EMBL" id="BTSY01000004">
    <property type="protein sequence ID" value="GMT21970.1"/>
    <property type="molecule type" value="Genomic_DNA"/>
</dbReference>
<keyword evidence="1" id="KW-0067">ATP-binding</keyword>
<organism evidence="3 4">
    <name type="scientific">Pristionchus fissidentatus</name>
    <dbReference type="NCBI Taxonomy" id="1538716"/>
    <lineage>
        <taxon>Eukaryota</taxon>
        <taxon>Metazoa</taxon>
        <taxon>Ecdysozoa</taxon>
        <taxon>Nematoda</taxon>
        <taxon>Chromadorea</taxon>
        <taxon>Rhabditida</taxon>
        <taxon>Rhabditina</taxon>
        <taxon>Diplogasteromorpha</taxon>
        <taxon>Diplogasteroidea</taxon>
        <taxon>Neodiplogasteridae</taxon>
        <taxon>Pristionchus</taxon>
    </lineage>
</organism>
<dbReference type="Pfam" id="PF00069">
    <property type="entry name" value="Pkinase"/>
    <property type="match status" value="1"/>
</dbReference>
<feature type="binding site" evidence="1">
    <location>
        <position position="44"/>
    </location>
    <ligand>
        <name>ATP</name>
        <dbReference type="ChEBI" id="CHEBI:30616"/>
    </ligand>
</feature>
<reference evidence="3" key="1">
    <citation type="submission" date="2023-10" db="EMBL/GenBank/DDBJ databases">
        <title>Genome assembly of Pristionchus species.</title>
        <authorList>
            <person name="Yoshida K."/>
            <person name="Sommer R.J."/>
        </authorList>
    </citation>
    <scope>NUCLEOTIDE SEQUENCE</scope>
    <source>
        <strain evidence="3">RS5133</strain>
    </source>
</reference>
<evidence type="ECO:0000259" key="2">
    <source>
        <dbReference type="PROSITE" id="PS50011"/>
    </source>
</evidence>
<feature type="non-terminal residue" evidence="3">
    <location>
        <position position="175"/>
    </location>
</feature>
<dbReference type="GO" id="GO:0005524">
    <property type="term" value="F:ATP binding"/>
    <property type="evidence" value="ECO:0007669"/>
    <property type="project" value="UniProtKB-UniRule"/>
</dbReference>
<comment type="caution">
    <text evidence="3">The sequence shown here is derived from an EMBL/GenBank/DDBJ whole genome shotgun (WGS) entry which is preliminary data.</text>
</comment>
<feature type="domain" description="Protein kinase" evidence="2">
    <location>
        <begin position="14"/>
        <end position="175"/>
    </location>
</feature>
<keyword evidence="1" id="KW-0547">Nucleotide-binding</keyword>
<dbReference type="SUPFAM" id="SSF56112">
    <property type="entry name" value="Protein kinase-like (PK-like)"/>
    <property type="match status" value="1"/>
</dbReference>
<evidence type="ECO:0000256" key="1">
    <source>
        <dbReference type="PROSITE-ProRule" id="PRU10141"/>
    </source>
</evidence>
<dbReference type="InterPro" id="IPR017441">
    <property type="entry name" value="Protein_kinase_ATP_BS"/>
</dbReference>
<gene>
    <name evidence="3" type="ORF">PFISCL1PPCAC_13267</name>
</gene>
<dbReference type="AlphaFoldDB" id="A0AAV5VTT2"/>
<dbReference type="PROSITE" id="PS50011">
    <property type="entry name" value="PROTEIN_KINASE_DOM"/>
    <property type="match status" value="1"/>
</dbReference>
<dbReference type="InterPro" id="IPR000719">
    <property type="entry name" value="Prot_kinase_dom"/>
</dbReference>